<dbReference type="InParanoid" id="D8Q3H2"/>
<organism evidence="3">
    <name type="scientific">Schizophyllum commune (strain H4-8 / FGSC 9210)</name>
    <name type="common">Split gill fungus</name>
    <dbReference type="NCBI Taxonomy" id="578458"/>
    <lineage>
        <taxon>Eukaryota</taxon>
        <taxon>Fungi</taxon>
        <taxon>Dikarya</taxon>
        <taxon>Basidiomycota</taxon>
        <taxon>Agaricomycotina</taxon>
        <taxon>Agaricomycetes</taxon>
        <taxon>Agaricomycetidae</taxon>
        <taxon>Agaricales</taxon>
        <taxon>Schizophyllaceae</taxon>
        <taxon>Schizophyllum</taxon>
    </lineage>
</organism>
<feature type="non-terminal residue" evidence="2">
    <location>
        <position position="159"/>
    </location>
</feature>
<protein>
    <submittedName>
        <fullName evidence="2">Uncharacterized protein</fullName>
    </submittedName>
</protein>
<dbReference type="GeneID" id="9595308"/>
<dbReference type="PANTHER" id="PTHR35587">
    <property type="entry name" value="EXPRESSED PROTEIN"/>
    <property type="match status" value="1"/>
</dbReference>
<evidence type="ECO:0000313" key="2">
    <source>
        <dbReference type="EMBL" id="EFI97685.1"/>
    </source>
</evidence>
<dbReference type="Proteomes" id="UP000007431">
    <property type="component" value="Unassembled WGS sequence"/>
</dbReference>
<dbReference type="eggNOG" id="ENOG502SF70">
    <property type="taxonomic scope" value="Eukaryota"/>
</dbReference>
<dbReference type="HOGENOM" id="CLU_059402_1_1_1"/>
<gene>
    <name evidence="2" type="ORF">SCHCODRAFT_107824</name>
</gene>
<evidence type="ECO:0000256" key="1">
    <source>
        <dbReference type="SAM" id="MobiDB-lite"/>
    </source>
</evidence>
<sequence length="159" mass="16107">MSQSRASSTAPTGQSPPPATQQSQSRARRGRSRTPRSPSATGSDIDEPRRRRRSGRQQGGGGALGGDGGPLGGLPGIGEAGETVNGLTKGATDTVGGLAKNTLGGVTGGGGEQKAEEGGGDDTLKVREDAALQLRLDLNLDVWVELKAKVHGDVTLSLL</sequence>
<proteinExistence type="predicted"/>
<evidence type="ECO:0000313" key="3">
    <source>
        <dbReference type="Proteomes" id="UP000007431"/>
    </source>
</evidence>
<feature type="compositionally biased region" description="Basic and acidic residues" evidence="1">
    <location>
        <begin position="113"/>
        <end position="122"/>
    </location>
</feature>
<feature type="compositionally biased region" description="Gly residues" evidence="1">
    <location>
        <begin position="57"/>
        <end position="79"/>
    </location>
</feature>
<dbReference type="PANTHER" id="PTHR35587:SF4">
    <property type="match status" value="1"/>
</dbReference>
<keyword evidence="3" id="KW-1185">Reference proteome</keyword>
<dbReference type="VEuPathDB" id="FungiDB:SCHCODRAFT_02618033"/>
<feature type="region of interest" description="Disordered" evidence="1">
    <location>
        <begin position="1"/>
        <end position="122"/>
    </location>
</feature>
<dbReference type="EMBL" id="GL377305">
    <property type="protein sequence ID" value="EFI97685.1"/>
    <property type="molecule type" value="Genomic_DNA"/>
</dbReference>
<feature type="compositionally biased region" description="Low complexity" evidence="1">
    <location>
        <begin position="1"/>
        <end position="13"/>
    </location>
</feature>
<dbReference type="STRING" id="578458.D8Q3H2"/>
<dbReference type="OrthoDB" id="2873061at2759"/>
<accession>D8Q3H2</accession>
<dbReference type="OMA" id="NDNQSEN"/>
<dbReference type="AlphaFoldDB" id="D8Q3H2"/>
<reference evidence="2 3" key="1">
    <citation type="journal article" date="2010" name="Nat. Biotechnol.">
        <title>Genome sequence of the model mushroom Schizophyllum commune.</title>
        <authorList>
            <person name="Ohm R.A."/>
            <person name="de Jong J.F."/>
            <person name="Lugones L.G."/>
            <person name="Aerts A."/>
            <person name="Kothe E."/>
            <person name="Stajich J.E."/>
            <person name="de Vries R.P."/>
            <person name="Record E."/>
            <person name="Levasseur A."/>
            <person name="Baker S.E."/>
            <person name="Bartholomew K.A."/>
            <person name="Coutinho P.M."/>
            <person name="Erdmann S."/>
            <person name="Fowler T.J."/>
            <person name="Gathman A.C."/>
            <person name="Lombard V."/>
            <person name="Henrissat B."/>
            <person name="Knabe N."/>
            <person name="Kuees U."/>
            <person name="Lilly W.W."/>
            <person name="Lindquist E."/>
            <person name="Lucas S."/>
            <person name="Magnuson J.K."/>
            <person name="Piumi F."/>
            <person name="Raudaskoski M."/>
            <person name="Salamov A."/>
            <person name="Schmutz J."/>
            <person name="Schwarze F.W.M.R."/>
            <person name="vanKuyk P.A."/>
            <person name="Horton J.S."/>
            <person name="Grigoriev I.V."/>
            <person name="Woesten H.A.B."/>
        </authorList>
    </citation>
    <scope>NUCLEOTIDE SEQUENCE [LARGE SCALE GENOMIC DNA]</scope>
    <source>
        <strain evidence="3">H4-8 / FGSC 9210</strain>
    </source>
</reference>
<name>D8Q3H2_SCHCM</name>
<dbReference type="KEGG" id="scm:SCHCO_02618033"/>